<protein>
    <submittedName>
        <fullName evidence="3">Membrane protein ORF142A</fullName>
    </submittedName>
</protein>
<keyword evidence="2" id="KW-0472">Membrane</keyword>
<evidence type="ECO:0000313" key="4">
    <source>
        <dbReference type="EMBL" id="QIV66954.1"/>
    </source>
</evidence>
<accession>K7PC17</accession>
<gene>
    <name evidence="3" type="ORF">CyHV2_ORF142A</name>
</gene>
<keyword evidence="5" id="KW-1185">Reference proteome</keyword>
<dbReference type="RefSeq" id="YP_007003957.1">
    <property type="nucleotide sequence ID" value="NC_019495.1"/>
</dbReference>
<evidence type="ECO:0000256" key="1">
    <source>
        <dbReference type="SAM" id="MobiDB-lite"/>
    </source>
</evidence>
<feature type="compositionally biased region" description="Low complexity" evidence="1">
    <location>
        <begin position="34"/>
        <end position="55"/>
    </location>
</feature>
<dbReference type="GeneID" id="14011369"/>
<sequence length="175" mass="19514">MKLSTALILAMMIVLVDTKPITNNQTSTEATAVTTMQPTTIQQQPTTQPTQPQTRQPRRPDALRAIMEPFEKERLAKLIEGRWIMGAVIGCTVVFTLCMSVCAGYLEVKLSRPKMSHVHQVAIKLKEQMSNVHKAAIKIKELLHSGGEEGKKLSGGYFNLAFIHDDETPEQTLRD</sequence>
<feature type="region of interest" description="Disordered" evidence="1">
    <location>
        <begin position="29"/>
        <end position="59"/>
    </location>
</feature>
<reference evidence="3 5" key="1">
    <citation type="journal article" date="2013" name="J. Virol.">
        <title>Comparative genomics of carp herpesviruses.</title>
        <authorList>
            <person name="Davison A.J."/>
            <person name="Kurobe T."/>
            <person name="Gatherer D."/>
            <person name="Cunningham C."/>
            <person name="Korf I."/>
            <person name="Fukuda H."/>
            <person name="Hedrick R.P."/>
            <person name="Waltzek T.B."/>
        </authorList>
    </citation>
    <scope>NUCLEOTIDE SEQUENCE [LARGE SCALE GENOMIC DNA]</scope>
    <source>
        <strain evidence="3">ST-J1</strain>
    </source>
</reference>
<evidence type="ECO:0000313" key="3">
    <source>
        <dbReference type="EMBL" id="AFJ20563.1"/>
    </source>
</evidence>
<keyword evidence="2" id="KW-1133">Transmembrane helix</keyword>
<evidence type="ECO:0000256" key="2">
    <source>
        <dbReference type="SAM" id="Phobius"/>
    </source>
</evidence>
<organism evidence="3 5">
    <name type="scientific">Cyprinid herpesvirus 2</name>
    <name type="common">CyHV-2</name>
    <dbReference type="NCBI Taxonomy" id="317878"/>
    <lineage>
        <taxon>Viruses</taxon>
        <taxon>Duplodnaviria</taxon>
        <taxon>Heunggongvirae</taxon>
        <taxon>Peploviricota</taxon>
        <taxon>Herviviricetes</taxon>
        <taxon>Herpesvirales</taxon>
        <taxon>Alloherpesviridae</taxon>
        <taxon>Cyvirus</taxon>
        <taxon>Cyvirus cyprinidallo2</taxon>
    </lineage>
</organism>
<dbReference type="KEGG" id="vg:14011369"/>
<evidence type="ECO:0000313" key="5">
    <source>
        <dbReference type="Proteomes" id="UP000101183"/>
    </source>
</evidence>
<dbReference type="Proteomes" id="UP000101183">
    <property type="component" value="Segment"/>
</dbReference>
<reference evidence="4" key="2">
    <citation type="submission" date="2019-10" db="EMBL/GenBank/DDBJ databases">
        <title>The complete genome of Cyprinid herpesvirus 2, a new strain isolated from Allogynogenetic crucian carp.</title>
        <authorList>
            <person name="Jiang Y."/>
            <person name="Wang H."/>
            <person name="Lu L."/>
        </authorList>
    </citation>
    <scope>NUCLEOTIDE SEQUENCE</scope>
    <source>
        <strain evidence="4">YC-01</strain>
    </source>
</reference>
<dbReference type="EMBL" id="JQ815364">
    <property type="protein sequence ID" value="AFJ20563.1"/>
    <property type="molecule type" value="Genomic_DNA"/>
</dbReference>
<feature type="transmembrane region" description="Helical" evidence="2">
    <location>
        <begin position="83"/>
        <end position="106"/>
    </location>
</feature>
<dbReference type="EMBL" id="MN593216">
    <property type="protein sequence ID" value="QIV66954.1"/>
    <property type="molecule type" value="Genomic_DNA"/>
</dbReference>
<proteinExistence type="predicted"/>
<keyword evidence="2" id="KW-0812">Transmembrane</keyword>
<name>K7PC17_CYHV2</name>